<dbReference type="GO" id="GO:0016024">
    <property type="term" value="P:CDP-diacylglycerol biosynthetic process"/>
    <property type="evidence" value="ECO:0007669"/>
    <property type="project" value="UniProtKB-UniPathway"/>
</dbReference>
<comment type="pathway">
    <text evidence="4">Lipid metabolism.</text>
</comment>
<dbReference type="Proteomes" id="UP000199514">
    <property type="component" value="Unassembled WGS sequence"/>
</dbReference>
<evidence type="ECO:0000256" key="7">
    <source>
        <dbReference type="ARBA" id="ARBA00019373"/>
    </source>
</evidence>
<feature type="transmembrane region" description="Helical" evidence="19">
    <location>
        <begin position="12"/>
        <end position="40"/>
    </location>
</feature>
<dbReference type="EC" id="2.7.7.41" evidence="6 18"/>
<feature type="transmembrane region" description="Helical" evidence="19">
    <location>
        <begin position="138"/>
        <end position="160"/>
    </location>
</feature>
<comment type="pathway">
    <text evidence="3 18">Phospholipid metabolism; CDP-diacylglycerol biosynthesis; CDP-diacylglycerol from sn-glycerol 3-phosphate: step 3/3.</text>
</comment>
<dbReference type="Pfam" id="PF01148">
    <property type="entry name" value="CTP_transf_1"/>
    <property type="match status" value="1"/>
</dbReference>
<evidence type="ECO:0000256" key="11">
    <source>
        <dbReference type="ARBA" id="ARBA00022692"/>
    </source>
</evidence>
<dbReference type="STRING" id="927664.SAMN05421780_10368"/>
<evidence type="ECO:0000256" key="12">
    <source>
        <dbReference type="ARBA" id="ARBA00022695"/>
    </source>
</evidence>
<keyword evidence="9" id="KW-0444">Lipid biosynthesis</keyword>
<evidence type="ECO:0000256" key="4">
    <source>
        <dbReference type="ARBA" id="ARBA00005189"/>
    </source>
</evidence>
<keyword evidence="17" id="KW-1208">Phospholipid metabolism</keyword>
<accession>A0A1I1GRJ8</accession>
<evidence type="ECO:0000256" key="14">
    <source>
        <dbReference type="ARBA" id="ARBA00023098"/>
    </source>
</evidence>
<keyword evidence="8" id="KW-1003">Cell membrane</keyword>
<feature type="transmembrane region" description="Helical" evidence="19">
    <location>
        <begin position="52"/>
        <end position="73"/>
    </location>
</feature>
<dbReference type="PANTHER" id="PTHR46382:SF1">
    <property type="entry name" value="PHOSPHATIDATE CYTIDYLYLTRANSFERASE"/>
    <property type="match status" value="1"/>
</dbReference>
<evidence type="ECO:0000256" key="19">
    <source>
        <dbReference type="SAM" id="Phobius"/>
    </source>
</evidence>
<dbReference type="PANTHER" id="PTHR46382">
    <property type="entry name" value="PHOSPHATIDATE CYTIDYLYLTRANSFERASE"/>
    <property type="match status" value="1"/>
</dbReference>
<evidence type="ECO:0000313" key="20">
    <source>
        <dbReference type="EMBL" id="SFC14274.1"/>
    </source>
</evidence>
<name>A0A1I1GRJ8_9BACT</name>
<organism evidence="20 21">
    <name type="scientific">Flexibacter flexilis DSM 6793</name>
    <dbReference type="NCBI Taxonomy" id="927664"/>
    <lineage>
        <taxon>Bacteria</taxon>
        <taxon>Pseudomonadati</taxon>
        <taxon>Bacteroidota</taxon>
        <taxon>Cytophagia</taxon>
        <taxon>Cytophagales</taxon>
        <taxon>Flexibacteraceae</taxon>
        <taxon>Flexibacter</taxon>
    </lineage>
</organism>
<evidence type="ECO:0000256" key="10">
    <source>
        <dbReference type="ARBA" id="ARBA00022679"/>
    </source>
</evidence>
<feature type="transmembrane region" description="Helical" evidence="19">
    <location>
        <begin position="79"/>
        <end position="100"/>
    </location>
</feature>
<keyword evidence="10 18" id="KW-0808">Transferase</keyword>
<dbReference type="GO" id="GO:0005886">
    <property type="term" value="C:plasma membrane"/>
    <property type="evidence" value="ECO:0007669"/>
    <property type="project" value="UniProtKB-SubCell"/>
</dbReference>
<evidence type="ECO:0000256" key="9">
    <source>
        <dbReference type="ARBA" id="ARBA00022516"/>
    </source>
</evidence>
<evidence type="ECO:0000256" key="17">
    <source>
        <dbReference type="ARBA" id="ARBA00023264"/>
    </source>
</evidence>
<keyword evidence="21" id="KW-1185">Reference proteome</keyword>
<comment type="catalytic activity">
    <reaction evidence="1 18">
        <text>a 1,2-diacyl-sn-glycero-3-phosphate + CTP + H(+) = a CDP-1,2-diacyl-sn-glycerol + diphosphate</text>
        <dbReference type="Rhea" id="RHEA:16229"/>
        <dbReference type="ChEBI" id="CHEBI:15378"/>
        <dbReference type="ChEBI" id="CHEBI:33019"/>
        <dbReference type="ChEBI" id="CHEBI:37563"/>
        <dbReference type="ChEBI" id="CHEBI:58332"/>
        <dbReference type="ChEBI" id="CHEBI:58608"/>
        <dbReference type="EC" id="2.7.7.41"/>
    </reaction>
</comment>
<evidence type="ECO:0000256" key="2">
    <source>
        <dbReference type="ARBA" id="ARBA00004651"/>
    </source>
</evidence>
<dbReference type="PROSITE" id="PS01315">
    <property type="entry name" value="CDS"/>
    <property type="match status" value="1"/>
</dbReference>
<dbReference type="GO" id="GO:0004605">
    <property type="term" value="F:phosphatidate cytidylyltransferase activity"/>
    <property type="evidence" value="ECO:0007669"/>
    <property type="project" value="UniProtKB-EC"/>
</dbReference>
<keyword evidence="11 18" id="KW-0812">Transmembrane</keyword>
<evidence type="ECO:0000256" key="16">
    <source>
        <dbReference type="ARBA" id="ARBA00023209"/>
    </source>
</evidence>
<evidence type="ECO:0000256" key="5">
    <source>
        <dbReference type="ARBA" id="ARBA00010185"/>
    </source>
</evidence>
<comment type="subcellular location">
    <subcellularLocation>
        <location evidence="2">Cell membrane</location>
        <topology evidence="2">Multi-pass membrane protein</topology>
    </subcellularLocation>
</comment>
<protein>
    <recommendedName>
        <fullName evidence="7 18">Phosphatidate cytidylyltransferase</fullName>
        <ecNumber evidence="6 18">2.7.7.41</ecNumber>
    </recommendedName>
</protein>
<evidence type="ECO:0000256" key="1">
    <source>
        <dbReference type="ARBA" id="ARBA00001698"/>
    </source>
</evidence>
<dbReference type="UniPathway" id="UPA00557">
    <property type="reaction ID" value="UER00614"/>
</dbReference>
<proteinExistence type="inferred from homology"/>
<dbReference type="AlphaFoldDB" id="A0A1I1GRJ8"/>
<keyword evidence="13 19" id="KW-1133">Transmembrane helix</keyword>
<evidence type="ECO:0000256" key="6">
    <source>
        <dbReference type="ARBA" id="ARBA00012487"/>
    </source>
</evidence>
<reference evidence="20 21" key="1">
    <citation type="submission" date="2016-10" db="EMBL/GenBank/DDBJ databases">
        <authorList>
            <person name="de Groot N.N."/>
        </authorList>
    </citation>
    <scope>NUCLEOTIDE SEQUENCE [LARGE SCALE GENOMIC DNA]</scope>
    <source>
        <strain evidence="20 21">DSM 6793</strain>
    </source>
</reference>
<keyword evidence="16" id="KW-0594">Phospholipid biosynthesis</keyword>
<evidence type="ECO:0000256" key="18">
    <source>
        <dbReference type="RuleBase" id="RU003938"/>
    </source>
</evidence>
<sequence>MSNLGQRVVAGIIGGALMVGGICFSEWTYFLLFGAILFFAQKEFYKLSIGDGHAPLTNLGGVIGLLLFGFTFFQQKNLIPAQWLVLLPVLLGLVFLVKLYHIENKPFTNVAYTFMGIIYVAMPFSMMNVAAFSQGNGYSFHVVMGTMLLLWSSDSGAYFAGSKFGKTRLFERISPKKSWEGFAGGMALALVVAYVLSLFFTDLVLWKWLVIACVMVCVGTYGDLVESMLKRSIAIKDSGDIIPGHGGFLDRFDGLLLAAPVVAAFLTLVK</sequence>
<keyword evidence="14" id="KW-0443">Lipid metabolism</keyword>
<evidence type="ECO:0000256" key="15">
    <source>
        <dbReference type="ARBA" id="ARBA00023136"/>
    </source>
</evidence>
<comment type="similarity">
    <text evidence="5 18">Belongs to the CDS family.</text>
</comment>
<dbReference type="InterPro" id="IPR000374">
    <property type="entry name" value="PC_trans"/>
</dbReference>
<feature type="transmembrane region" description="Helical" evidence="19">
    <location>
        <begin position="206"/>
        <end position="225"/>
    </location>
</feature>
<keyword evidence="15 19" id="KW-0472">Membrane</keyword>
<dbReference type="EMBL" id="FOLE01000003">
    <property type="protein sequence ID" value="SFC14274.1"/>
    <property type="molecule type" value="Genomic_DNA"/>
</dbReference>
<feature type="transmembrane region" description="Helical" evidence="19">
    <location>
        <begin position="181"/>
        <end position="200"/>
    </location>
</feature>
<feature type="transmembrane region" description="Helical" evidence="19">
    <location>
        <begin position="112"/>
        <end position="132"/>
    </location>
</feature>
<evidence type="ECO:0000256" key="8">
    <source>
        <dbReference type="ARBA" id="ARBA00022475"/>
    </source>
</evidence>
<evidence type="ECO:0000256" key="3">
    <source>
        <dbReference type="ARBA" id="ARBA00005119"/>
    </source>
</evidence>
<evidence type="ECO:0000256" key="13">
    <source>
        <dbReference type="ARBA" id="ARBA00022989"/>
    </source>
</evidence>
<evidence type="ECO:0000313" key="21">
    <source>
        <dbReference type="Proteomes" id="UP000199514"/>
    </source>
</evidence>
<gene>
    <name evidence="20" type="ORF">SAMN05421780_10368</name>
</gene>
<keyword evidence="12 18" id="KW-0548">Nucleotidyltransferase</keyword>